<name>A0AAV9BSW4_ACOGR</name>
<accession>A0AAV9BSW4</accession>
<proteinExistence type="predicted"/>
<dbReference type="Proteomes" id="UP001179952">
    <property type="component" value="Unassembled WGS sequence"/>
</dbReference>
<dbReference type="PANTHER" id="PTHR33509">
    <property type="entry name" value="LATE EMBRYOGENIS ABUNDANT PROTEIN 2-RELATED"/>
    <property type="match status" value="1"/>
</dbReference>
<evidence type="ECO:0000313" key="1">
    <source>
        <dbReference type="EMBL" id="KAK1279217.1"/>
    </source>
</evidence>
<reference evidence="1" key="1">
    <citation type="journal article" date="2023" name="Nat. Commun.">
        <title>Diploid and tetraploid genomes of Acorus and the evolution of monocots.</title>
        <authorList>
            <person name="Ma L."/>
            <person name="Liu K.W."/>
            <person name="Li Z."/>
            <person name="Hsiao Y.Y."/>
            <person name="Qi Y."/>
            <person name="Fu T."/>
            <person name="Tang G.D."/>
            <person name="Zhang D."/>
            <person name="Sun W.H."/>
            <person name="Liu D.K."/>
            <person name="Li Y."/>
            <person name="Chen G.Z."/>
            <person name="Liu X.D."/>
            <person name="Liao X.Y."/>
            <person name="Jiang Y.T."/>
            <person name="Yu X."/>
            <person name="Hao Y."/>
            <person name="Huang J."/>
            <person name="Zhao X.W."/>
            <person name="Ke S."/>
            <person name="Chen Y.Y."/>
            <person name="Wu W.L."/>
            <person name="Hsu J.L."/>
            <person name="Lin Y.F."/>
            <person name="Huang M.D."/>
            <person name="Li C.Y."/>
            <person name="Huang L."/>
            <person name="Wang Z.W."/>
            <person name="Zhao X."/>
            <person name="Zhong W.Y."/>
            <person name="Peng D.H."/>
            <person name="Ahmad S."/>
            <person name="Lan S."/>
            <person name="Zhang J.S."/>
            <person name="Tsai W.C."/>
            <person name="Van de Peer Y."/>
            <person name="Liu Z.J."/>
        </authorList>
    </citation>
    <scope>NUCLEOTIDE SEQUENCE</scope>
    <source>
        <strain evidence="1">SCP</strain>
    </source>
</reference>
<dbReference type="PANTHER" id="PTHR33509:SF5">
    <property type="entry name" value="PROTEIN SENESCENCE-ASSOCIATED GENE 21, MITOCHONDRIAL"/>
    <property type="match status" value="1"/>
</dbReference>
<evidence type="ECO:0000313" key="2">
    <source>
        <dbReference type="Proteomes" id="UP001179952"/>
    </source>
</evidence>
<sequence>MARSLSNAIIRSALSDGVPVLIRRRGYSATAAAMEEKKRGYSATTAAMEEKKKVAAAVMRKKTEAETSWVPDPVTGYYRPANRRGEVDAAELRRILLSRKSQNN</sequence>
<protein>
    <submittedName>
        <fullName evidence="1">Late embryogenesis abundant protein Lea5-D</fullName>
    </submittedName>
</protein>
<dbReference type="AlphaFoldDB" id="A0AAV9BSW4"/>
<dbReference type="GO" id="GO:0006950">
    <property type="term" value="P:response to stress"/>
    <property type="evidence" value="ECO:0007669"/>
    <property type="project" value="TreeGrafter"/>
</dbReference>
<dbReference type="EMBL" id="JAUJYN010000002">
    <property type="protein sequence ID" value="KAK1279217.1"/>
    <property type="molecule type" value="Genomic_DNA"/>
</dbReference>
<dbReference type="GO" id="GO:0005739">
    <property type="term" value="C:mitochondrion"/>
    <property type="evidence" value="ECO:0007669"/>
    <property type="project" value="TreeGrafter"/>
</dbReference>
<dbReference type="InterPro" id="IPR004926">
    <property type="entry name" value="LEA_3a"/>
</dbReference>
<keyword evidence="2" id="KW-1185">Reference proteome</keyword>
<comment type="caution">
    <text evidence="1">The sequence shown here is derived from an EMBL/GenBank/DDBJ whole genome shotgun (WGS) entry which is preliminary data.</text>
</comment>
<gene>
    <name evidence="1" type="ORF">QJS04_geneDACA007221</name>
</gene>
<reference evidence="1" key="2">
    <citation type="submission" date="2023-06" db="EMBL/GenBank/DDBJ databases">
        <authorList>
            <person name="Ma L."/>
            <person name="Liu K.-W."/>
            <person name="Li Z."/>
            <person name="Hsiao Y.-Y."/>
            <person name="Qi Y."/>
            <person name="Fu T."/>
            <person name="Tang G."/>
            <person name="Zhang D."/>
            <person name="Sun W.-H."/>
            <person name="Liu D.-K."/>
            <person name="Li Y."/>
            <person name="Chen G.-Z."/>
            <person name="Liu X.-D."/>
            <person name="Liao X.-Y."/>
            <person name="Jiang Y.-T."/>
            <person name="Yu X."/>
            <person name="Hao Y."/>
            <person name="Huang J."/>
            <person name="Zhao X.-W."/>
            <person name="Ke S."/>
            <person name="Chen Y.-Y."/>
            <person name="Wu W.-L."/>
            <person name="Hsu J.-L."/>
            <person name="Lin Y.-F."/>
            <person name="Huang M.-D."/>
            <person name="Li C.-Y."/>
            <person name="Huang L."/>
            <person name="Wang Z.-W."/>
            <person name="Zhao X."/>
            <person name="Zhong W.-Y."/>
            <person name="Peng D.-H."/>
            <person name="Ahmad S."/>
            <person name="Lan S."/>
            <person name="Zhang J.-S."/>
            <person name="Tsai W.-C."/>
            <person name="Van De Peer Y."/>
            <person name="Liu Z.-J."/>
        </authorList>
    </citation>
    <scope>NUCLEOTIDE SEQUENCE</scope>
    <source>
        <strain evidence="1">SCP</strain>
        <tissue evidence="1">Leaves</tissue>
    </source>
</reference>
<organism evidence="1 2">
    <name type="scientific">Acorus gramineus</name>
    <name type="common">Dwarf sweet flag</name>
    <dbReference type="NCBI Taxonomy" id="55184"/>
    <lineage>
        <taxon>Eukaryota</taxon>
        <taxon>Viridiplantae</taxon>
        <taxon>Streptophyta</taxon>
        <taxon>Embryophyta</taxon>
        <taxon>Tracheophyta</taxon>
        <taxon>Spermatophyta</taxon>
        <taxon>Magnoliopsida</taxon>
        <taxon>Liliopsida</taxon>
        <taxon>Acoraceae</taxon>
        <taxon>Acorus</taxon>
    </lineage>
</organism>
<dbReference type="Pfam" id="PF03242">
    <property type="entry name" value="LEA_3a"/>
    <property type="match status" value="1"/>
</dbReference>